<keyword evidence="3" id="KW-1185">Reference proteome</keyword>
<evidence type="ECO:0000313" key="3">
    <source>
        <dbReference type="Proteomes" id="UP000823941"/>
    </source>
</evidence>
<evidence type="ECO:0000313" key="2">
    <source>
        <dbReference type="EMBL" id="KAG7308055.1"/>
    </source>
</evidence>
<organism evidence="2 3">
    <name type="scientific">Plutella xylostella</name>
    <name type="common">Diamondback moth</name>
    <name type="synonym">Plutella maculipennis</name>
    <dbReference type="NCBI Taxonomy" id="51655"/>
    <lineage>
        <taxon>Eukaryota</taxon>
        <taxon>Metazoa</taxon>
        <taxon>Ecdysozoa</taxon>
        <taxon>Arthropoda</taxon>
        <taxon>Hexapoda</taxon>
        <taxon>Insecta</taxon>
        <taxon>Pterygota</taxon>
        <taxon>Neoptera</taxon>
        <taxon>Endopterygota</taxon>
        <taxon>Lepidoptera</taxon>
        <taxon>Glossata</taxon>
        <taxon>Ditrysia</taxon>
        <taxon>Yponomeutoidea</taxon>
        <taxon>Plutellidae</taxon>
        <taxon>Plutella</taxon>
    </lineage>
</organism>
<protein>
    <submittedName>
        <fullName evidence="2">Uncharacterized protein</fullName>
    </submittedName>
</protein>
<dbReference type="EMBL" id="JAHIBW010000009">
    <property type="protein sequence ID" value="KAG7308055.1"/>
    <property type="molecule type" value="Genomic_DNA"/>
</dbReference>
<reference evidence="2 3" key="1">
    <citation type="submission" date="2021-06" db="EMBL/GenBank/DDBJ databases">
        <title>A haploid diamondback moth (Plutella xylostella L.) genome assembly resolves 31 chromosomes and identifies a diamide resistance mutation.</title>
        <authorList>
            <person name="Ward C.M."/>
            <person name="Perry K.D."/>
            <person name="Baker G."/>
            <person name="Powis K."/>
            <person name="Heckel D.G."/>
            <person name="Baxter S.W."/>
        </authorList>
    </citation>
    <scope>NUCLEOTIDE SEQUENCE [LARGE SCALE GENOMIC DNA]</scope>
    <source>
        <strain evidence="2 3">LV</strain>
        <tissue evidence="2">Single pupa</tissue>
    </source>
</reference>
<sequence length="92" mass="10767">MPYLWFASHWLAMSHTCYNPLIYCYMNHRYRRGFKQVSDGDSARARRQLEPVARHAVPVVREPLAGHVAHLLQPAHLLLHEPPLQERIQTSE</sequence>
<feature type="transmembrane region" description="Helical" evidence="1">
    <location>
        <begin position="6"/>
        <end position="26"/>
    </location>
</feature>
<dbReference type="Gene3D" id="1.20.1070.10">
    <property type="entry name" value="Rhodopsin 7-helix transmembrane proteins"/>
    <property type="match status" value="1"/>
</dbReference>
<gene>
    <name evidence="2" type="ORF">JYU34_006695</name>
</gene>
<keyword evidence="1" id="KW-1133">Transmembrane helix</keyword>
<dbReference type="SUPFAM" id="SSF81321">
    <property type="entry name" value="Family A G protein-coupled receptor-like"/>
    <property type="match status" value="1"/>
</dbReference>
<accession>A0ABQ7QSK8</accession>
<keyword evidence="1" id="KW-0812">Transmembrane</keyword>
<proteinExistence type="predicted"/>
<evidence type="ECO:0000256" key="1">
    <source>
        <dbReference type="SAM" id="Phobius"/>
    </source>
</evidence>
<dbReference type="Proteomes" id="UP000823941">
    <property type="component" value="Chromosome 9"/>
</dbReference>
<name>A0ABQ7QSK8_PLUXY</name>
<keyword evidence="1" id="KW-0472">Membrane</keyword>
<comment type="caution">
    <text evidence="2">The sequence shown here is derived from an EMBL/GenBank/DDBJ whole genome shotgun (WGS) entry which is preliminary data.</text>
</comment>